<proteinExistence type="predicted"/>
<dbReference type="Proteomes" id="UP000094236">
    <property type="component" value="Unassembled WGS sequence"/>
</dbReference>
<accession>A0A1E4TR23</accession>
<evidence type="ECO:0000313" key="2">
    <source>
        <dbReference type="EMBL" id="ODV94179.1"/>
    </source>
</evidence>
<feature type="compositionally biased region" description="Basic and acidic residues" evidence="1">
    <location>
        <begin position="168"/>
        <end position="178"/>
    </location>
</feature>
<name>A0A1E4TR23_PACTA</name>
<reference evidence="3" key="1">
    <citation type="submission" date="2016-05" db="EMBL/GenBank/DDBJ databases">
        <title>Comparative genomics of biotechnologically important yeasts.</title>
        <authorList>
            <consortium name="DOE Joint Genome Institute"/>
            <person name="Riley R."/>
            <person name="Haridas S."/>
            <person name="Wolfe K.H."/>
            <person name="Lopes M.R."/>
            <person name="Hittinger C.T."/>
            <person name="Goker M."/>
            <person name="Salamov A."/>
            <person name="Wisecaver J."/>
            <person name="Long T.M."/>
            <person name="Aerts A.L."/>
            <person name="Barry K."/>
            <person name="Choi C."/>
            <person name="Clum A."/>
            <person name="Coughlan A.Y."/>
            <person name="Deshpande S."/>
            <person name="Douglass A.P."/>
            <person name="Hanson S.J."/>
            <person name="Klenk H.-P."/>
            <person name="Labutti K."/>
            <person name="Lapidus A."/>
            <person name="Lindquist E."/>
            <person name="Lipzen A."/>
            <person name="Meier-Kolthoff J.P."/>
            <person name="Ohm R.A."/>
            <person name="Otillar R.P."/>
            <person name="Pangilinan J."/>
            <person name="Peng Y."/>
            <person name="Rokas A."/>
            <person name="Rosa C.A."/>
            <person name="Scheuner C."/>
            <person name="Sibirny A.A."/>
            <person name="Slot J.C."/>
            <person name="Stielow J.B."/>
            <person name="Sun H."/>
            <person name="Kurtzman C.P."/>
            <person name="Blackwell M."/>
            <person name="Grigoriev I.V."/>
            <person name="Jeffries T.W."/>
        </authorList>
    </citation>
    <scope>NUCLEOTIDE SEQUENCE [LARGE SCALE GENOMIC DNA]</scope>
    <source>
        <strain evidence="3">NRRL Y-2460</strain>
    </source>
</reference>
<sequence>MPLPGDNSSAVLAVDRYAYPNRQIVTNSNAGHEDEVEDEEVDNFSEIYGGQNLQRLSINDNTTAGSNNTSTSNNNNNNNNNNSNGGSFNFEESRENFSHSRSRSHSGSGSGSPQTLSSPPLIVTARQLQRLHPNESYRTAVNDEEDNDSNATNEEELVRVETGTSAIDAREGPREGHGAENVAEPLVAEPAVAEQRDLGQEEAVSRATAAGSLSSMLNILASSSNSLLDHAAGARRNEHRNATAIYDGERHVNFEDMDRRLSSWRIVRANNSAHNNNNNNNNNINHIEKGPGVISDVITNATSNLSKTIFKQHFKHYLNTTRSKLDTVNYKSMNKKMDEFLVSRKRAKLMNRKNMIRKASSKKRKLSQLKDIEEEEIADNKSISTMIEPNSFLQNGIILKSAPAKSKNYNNELMIKITNVSYEENLVLGTFFTSNDSPTSNEQQEQQFKFHGNIIDFDHRDLRYTTHHGNDAMSPTSSTSFDDTSANMDYYRATLSNEHRKVNDLKKKLSRWFKLPPFNKLSLQKDFEKILMCNCCLKTLNQNFILMNWNLYIDSKKDFLHLLTSLNRLTGELFIISGELDYFKKCPGCNTIHDITSTGNSIIDNILRSQEDSVLRPLRRLIYADNNRSSEALRIFGDIRNGGGSHSDRNYILLRDLEENVWRDEQSRVEQVNNNGILENNSNSEIVEHEETSEDEFKTDKRLKSNNKTGLKIKESKKRNSKSLKEFKKKFSVNDIDIYDYDEQYVTKFVPYTDKGQFNDDTNRDNSTMGKKSNGVNAGFYNCFSFGFS</sequence>
<gene>
    <name evidence="2" type="ORF">PACTADRAFT_51060</name>
</gene>
<keyword evidence="3" id="KW-1185">Reference proteome</keyword>
<protein>
    <submittedName>
        <fullName evidence="2">Uncharacterized protein</fullName>
    </submittedName>
</protein>
<feature type="region of interest" description="Disordered" evidence="1">
    <location>
        <begin position="130"/>
        <end position="182"/>
    </location>
</feature>
<dbReference type="EMBL" id="KV454016">
    <property type="protein sequence ID" value="ODV94179.1"/>
    <property type="molecule type" value="Genomic_DNA"/>
</dbReference>
<evidence type="ECO:0000313" key="3">
    <source>
        <dbReference type="Proteomes" id="UP000094236"/>
    </source>
</evidence>
<organism evidence="2 3">
    <name type="scientific">Pachysolen tannophilus NRRL Y-2460</name>
    <dbReference type="NCBI Taxonomy" id="669874"/>
    <lineage>
        <taxon>Eukaryota</taxon>
        <taxon>Fungi</taxon>
        <taxon>Dikarya</taxon>
        <taxon>Ascomycota</taxon>
        <taxon>Saccharomycotina</taxon>
        <taxon>Pichiomycetes</taxon>
        <taxon>Pachysolenaceae</taxon>
        <taxon>Pachysolen</taxon>
    </lineage>
</organism>
<dbReference type="AlphaFoldDB" id="A0A1E4TR23"/>
<feature type="region of interest" description="Disordered" evidence="1">
    <location>
        <begin position="52"/>
        <end position="118"/>
    </location>
</feature>
<feature type="compositionally biased region" description="Low complexity" evidence="1">
    <location>
        <begin position="59"/>
        <end position="90"/>
    </location>
</feature>
<evidence type="ECO:0000256" key="1">
    <source>
        <dbReference type="SAM" id="MobiDB-lite"/>
    </source>
</evidence>